<dbReference type="AlphaFoldDB" id="A0A328V8U4"/>
<dbReference type="PANTHER" id="PTHR43537">
    <property type="entry name" value="TRANSCRIPTIONAL REGULATOR, GNTR FAMILY"/>
    <property type="match status" value="1"/>
</dbReference>
<sequence>MATTEEKEPLFEPIAVPKRNFEIVEASIRKAIYNGTLAPGQKLPNEFELAQQFNVGRSAVREALKVLELAGLLVVRRGYNGGTFVAPPSFEEANEATTLSFQPGNMQPQQLLDACLTIEPRAAELAAVHASELELSDLSELLQQLEQGAYLPARYLTAVADVHLSIAEMAHNAVFKLAVQAMRTPLIQELNRFIGDQSLRQTVNRDLKMIGQAILNREEHQAGELMRHHLQHLADWLLVES</sequence>
<gene>
    <name evidence="5" type="ORF">A4R35_00735</name>
</gene>
<dbReference type="InterPro" id="IPR008920">
    <property type="entry name" value="TF_FadR/GntR_C"/>
</dbReference>
<organism evidence="5 6">
    <name type="scientific">Thermogemmatispora tikiterensis</name>
    <dbReference type="NCBI Taxonomy" id="1825093"/>
    <lineage>
        <taxon>Bacteria</taxon>
        <taxon>Bacillati</taxon>
        <taxon>Chloroflexota</taxon>
        <taxon>Ktedonobacteria</taxon>
        <taxon>Thermogemmatisporales</taxon>
        <taxon>Thermogemmatisporaceae</taxon>
        <taxon>Thermogemmatispora</taxon>
    </lineage>
</organism>
<dbReference type="Gene3D" id="1.20.120.530">
    <property type="entry name" value="GntR ligand-binding domain-like"/>
    <property type="match status" value="1"/>
</dbReference>
<keyword evidence="2" id="KW-0238">DNA-binding</keyword>
<dbReference type="SMART" id="SM00895">
    <property type="entry name" value="FCD"/>
    <property type="match status" value="1"/>
</dbReference>
<evidence type="ECO:0000313" key="5">
    <source>
        <dbReference type="EMBL" id="RAQ94037.1"/>
    </source>
</evidence>
<dbReference type="InterPro" id="IPR011711">
    <property type="entry name" value="GntR_C"/>
</dbReference>
<dbReference type="GO" id="GO:0003700">
    <property type="term" value="F:DNA-binding transcription factor activity"/>
    <property type="evidence" value="ECO:0007669"/>
    <property type="project" value="InterPro"/>
</dbReference>
<dbReference type="InterPro" id="IPR036388">
    <property type="entry name" value="WH-like_DNA-bd_sf"/>
</dbReference>
<proteinExistence type="predicted"/>
<keyword evidence="1" id="KW-0805">Transcription regulation</keyword>
<name>A0A328V8U4_9CHLR</name>
<dbReference type="SMART" id="SM00345">
    <property type="entry name" value="HTH_GNTR"/>
    <property type="match status" value="1"/>
</dbReference>
<dbReference type="Gene3D" id="1.10.10.10">
    <property type="entry name" value="Winged helix-like DNA-binding domain superfamily/Winged helix DNA-binding domain"/>
    <property type="match status" value="1"/>
</dbReference>
<evidence type="ECO:0000256" key="1">
    <source>
        <dbReference type="ARBA" id="ARBA00023015"/>
    </source>
</evidence>
<dbReference type="PROSITE" id="PS50949">
    <property type="entry name" value="HTH_GNTR"/>
    <property type="match status" value="1"/>
</dbReference>
<dbReference type="RefSeq" id="WP_112425609.1">
    <property type="nucleotide sequence ID" value="NZ_MCIF01000002.1"/>
</dbReference>
<dbReference type="SUPFAM" id="SSF48008">
    <property type="entry name" value="GntR ligand-binding domain-like"/>
    <property type="match status" value="1"/>
</dbReference>
<dbReference type="PRINTS" id="PR00035">
    <property type="entry name" value="HTHGNTR"/>
</dbReference>
<dbReference type="InterPro" id="IPR036390">
    <property type="entry name" value="WH_DNA-bd_sf"/>
</dbReference>
<feature type="domain" description="HTH gntR-type" evidence="4">
    <location>
        <begin position="18"/>
        <end position="88"/>
    </location>
</feature>
<dbReference type="SUPFAM" id="SSF46785">
    <property type="entry name" value="Winged helix' DNA-binding domain"/>
    <property type="match status" value="1"/>
</dbReference>
<evidence type="ECO:0000256" key="3">
    <source>
        <dbReference type="ARBA" id="ARBA00023163"/>
    </source>
</evidence>
<keyword evidence="3" id="KW-0804">Transcription</keyword>
<keyword evidence="6" id="KW-1185">Reference proteome</keyword>
<dbReference type="GO" id="GO:0003677">
    <property type="term" value="F:DNA binding"/>
    <property type="evidence" value="ECO:0007669"/>
    <property type="project" value="UniProtKB-KW"/>
</dbReference>
<evidence type="ECO:0000313" key="6">
    <source>
        <dbReference type="Proteomes" id="UP000248706"/>
    </source>
</evidence>
<dbReference type="Pfam" id="PF00392">
    <property type="entry name" value="GntR"/>
    <property type="match status" value="1"/>
</dbReference>
<dbReference type="EMBL" id="MCIF01000002">
    <property type="protein sequence ID" value="RAQ94037.1"/>
    <property type="molecule type" value="Genomic_DNA"/>
</dbReference>
<dbReference type="InterPro" id="IPR000524">
    <property type="entry name" value="Tscrpt_reg_HTH_GntR"/>
</dbReference>
<dbReference type="Pfam" id="PF07729">
    <property type="entry name" value="FCD"/>
    <property type="match status" value="1"/>
</dbReference>
<comment type="caution">
    <text evidence="5">The sequence shown here is derived from an EMBL/GenBank/DDBJ whole genome shotgun (WGS) entry which is preliminary data.</text>
</comment>
<evidence type="ECO:0000256" key="2">
    <source>
        <dbReference type="ARBA" id="ARBA00023125"/>
    </source>
</evidence>
<dbReference type="PANTHER" id="PTHR43537:SF5">
    <property type="entry name" value="UXU OPERON TRANSCRIPTIONAL REGULATOR"/>
    <property type="match status" value="1"/>
</dbReference>
<protein>
    <recommendedName>
        <fullName evidence="4">HTH gntR-type domain-containing protein</fullName>
    </recommendedName>
</protein>
<dbReference type="Proteomes" id="UP000248706">
    <property type="component" value="Unassembled WGS sequence"/>
</dbReference>
<dbReference type="OrthoDB" id="9816541at2"/>
<accession>A0A328V8U4</accession>
<dbReference type="CDD" id="cd07377">
    <property type="entry name" value="WHTH_GntR"/>
    <property type="match status" value="1"/>
</dbReference>
<reference evidence="5 6" key="1">
    <citation type="submission" date="2016-08" db="EMBL/GenBank/DDBJ databases">
        <title>Analysis of Carbohydrate Active Enzymes in Thermogemmatispora T81 Reveals Carbohydrate Degradation Ability.</title>
        <authorList>
            <person name="Tomazini A."/>
            <person name="Lal S."/>
            <person name="Stott M."/>
            <person name="Henrissat B."/>
            <person name="Polikarpov I."/>
            <person name="Sparling R."/>
            <person name="Levin D.B."/>
        </authorList>
    </citation>
    <scope>NUCLEOTIDE SEQUENCE [LARGE SCALE GENOMIC DNA]</scope>
    <source>
        <strain evidence="5 6">T81</strain>
    </source>
</reference>
<evidence type="ECO:0000259" key="4">
    <source>
        <dbReference type="PROSITE" id="PS50949"/>
    </source>
</evidence>